<organism evidence="1 2">
    <name type="scientific">Bradyrhizobium aeschynomenes</name>
    <dbReference type="NCBI Taxonomy" id="2734909"/>
    <lineage>
        <taxon>Bacteria</taxon>
        <taxon>Pseudomonadati</taxon>
        <taxon>Pseudomonadota</taxon>
        <taxon>Alphaproteobacteria</taxon>
        <taxon>Hyphomicrobiales</taxon>
        <taxon>Nitrobacteraceae</taxon>
        <taxon>Bradyrhizobium</taxon>
    </lineage>
</organism>
<name>A0ABX2C6Z6_9BRAD</name>
<comment type="caution">
    <text evidence="1">The sequence shown here is derived from an EMBL/GenBank/DDBJ whole genome shotgun (WGS) entry which is preliminary data.</text>
</comment>
<gene>
    <name evidence="1" type="ORF">HL667_00195</name>
</gene>
<proteinExistence type="predicted"/>
<evidence type="ECO:0008006" key="3">
    <source>
        <dbReference type="Google" id="ProtNLM"/>
    </source>
</evidence>
<accession>A0ABX2C6Z6</accession>
<keyword evidence="2" id="KW-1185">Reference proteome</keyword>
<dbReference type="Proteomes" id="UP000886476">
    <property type="component" value="Unassembled WGS sequence"/>
</dbReference>
<dbReference type="RefSeq" id="WP_172107906.1">
    <property type="nucleotide sequence ID" value="NZ_JABFDN010000001.1"/>
</dbReference>
<protein>
    <recommendedName>
        <fullName evidence="3">MarR family transcriptional regulator</fullName>
    </recommendedName>
</protein>
<evidence type="ECO:0000313" key="2">
    <source>
        <dbReference type="Proteomes" id="UP000886476"/>
    </source>
</evidence>
<dbReference type="EMBL" id="JABFDN010000001">
    <property type="protein sequence ID" value="NPU63415.1"/>
    <property type="molecule type" value="Genomic_DNA"/>
</dbReference>
<sequence length="302" mass="32691">MPMTALIPSPDAVARLRGMPGFARAMRASTASAIGLYRGDRILNALLSDRARALFPHVALYLHFAEQRDGQLGLTVGAMKEMCARLDLCSGGRCEAMLALMRATGLVVSAPNLDRRRRPLVPTDRLIALHRERWGVQFDAMSAVLPAAVAYRASLNDPAFVKTFVLELGRRFIAGLRILDGAPELEPFAERTAGMVILFSLAQGAGPDQPFPPAAPVPFSINGLATRFSVSRKHVLTLLRDAEEKGLLIRGTDAITILPRGREAIERMLATMFLYMAECADVALQEARREGNTVGAVASLSA</sequence>
<reference evidence="1" key="1">
    <citation type="submission" date="2020-05" db="EMBL/GenBank/DDBJ databases">
        <title>Nod-independent and nitrogen-fixing Bradyrhizobium aeschynomene sp. nov. isolated from nodules of Aeschynomene indica.</title>
        <authorList>
            <person name="Zhang Z."/>
        </authorList>
    </citation>
    <scope>NUCLEOTIDE SEQUENCE</scope>
    <source>
        <strain evidence="1">83012</strain>
    </source>
</reference>
<evidence type="ECO:0000313" key="1">
    <source>
        <dbReference type="EMBL" id="NPU63415.1"/>
    </source>
</evidence>